<dbReference type="InterPro" id="IPR052155">
    <property type="entry name" value="Biofilm_reg_signaling"/>
</dbReference>
<dbReference type="InterPro" id="IPR029787">
    <property type="entry name" value="Nucleotide_cyclase"/>
</dbReference>
<accession>A0A4U0Q0Z0</accession>
<feature type="transmembrane region" description="Helical" evidence="7">
    <location>
        <begin position="180"/>
        <end position="198"/>
    </location>
</feature>
<evidence type="ECO:0000259" key="9">
    <source>
        <dbReference type="PROSITE" id="PS50113"/>
    </source>
</evidence>
<comment type="caution">
    <text evidence="12">The sequence shown here is derived from an EMBL/GenBank/DDBJ whole genome shotgun (WGS) entry which is preliminary data.</text>
</comment>
<dbReference type="InterPro" id="IPR043128">
    <property type="entry name" value="Rev_trsase/Diguanyl_cyclase"/>
</dbReference>
<keyword evidence="3 7" id="KW-0812">Transmembrane</keyword>
<dbReference type="Gene3D" id="3.20.20.450">
    <property type="entry name" value="EAL domain"/>
    <property type="match status" value="1"/>
</dbReference>
<dbReference type="PANTHER" id="PTHR44757:SF2">
    <property type="entry name" value="BIOFILM ARCHITECTURE MAINTENANCE PROTEIN MBAA"/>
    <property type="match status" value="1"/>
</dbReference>
<dbReference type="FunFam" id="3.30.70.270:FF:000001">
    <property type="entry name" value="Diguanylate cyclase domain protein"/>
    <property type="match status" value="1"/>
</dbReference>
<dbReference type="Pfam" id="PF00990">
    <property type="entry name" value="GGDEF"/>
    <property type="match status" value="1"/>
</dbReference>
<dbReference type="RefSeq" id="WP_136772805.1">
    <property type="nucleotide sequence ID" value="NZ_CP156074.1"/>
</dbReference>
<evidence type="ECO:0000256" key="5">
    <source>
        <dbReference type="ARBA" id="ARBA00023136"/>
    </source>
</evidence>
<feature type="domain" description="PAS" evidence="8">
    <location>
        <begin position="280"/>
        <end position="351"/>
    </location>
</feature>
<reference evidence="12 13" key="1">
    <citation type="submission" date="2019-04" db="EMBL/GenBank/DDBJ databases">
        <title>Chitiniphilus eburnea sp. nov., a novel chitinolytic bacterium isolated from aquaculture sludge.</title>
        <authorList>
            <person name="Sheng M."/>
        </authorList>
    </citation>
    <scope>NUCLEOTIDE SEQUENCE [LARGE SCALE GENOMIC DNA]</scope>
    <source>
        <strain evidence="12 13">HX-2-15</strain>
    </source>
</reference>
<dbReference type="Pfam" id="PF00563">
    <property type="entry name" value="EAL"/>
    <property type="match status" value="1"/>
</dbReference>
<feature type="domain" description="GGDEF" evidence="11">
    <location>
        <begin position="437"/>
        <end position="570"/>
    </location>
</feature>
<dbReference type="SUPFAM" id="SSF141868">
    <property type="entry name" value="EAL domain-like"/>
    <property type="match status" value="1"/>
</dbReference>
<dbReference type="PROSITE" id="PS50883">
    <property type="entry name" value="EAL"/>
    <property type="match status" value="1"/>
</dbReference>
<dbReference type="InterPro" id="IPR007895">
    <property type="entry name" value="MASE1"/>
</dbReference>
<dbReference type="CDD" id="cd00130">
    <property type="entry name" value="PAS"/>
    <property type="match status" value="1"/>
</dbReference>
<dbReference type="CDD" id="cd01949">
    <property type="entry name" value="GGDEF"/>
    <property type="match status" value="1"/>
</dbReference>
<dbReference type="PROSITE" id="PS50113">
    <property type="entry name" value="PAC"/>
    <property type="match status" value="1"/>
</dbReference>
<dbReference type="SMART" id="SM00086">
    <property type="entry name" value="PAC"/>
    <property type="match status" value="1"/>
</dbReference>
<sequence length="846" mass="92682">MIKRFPPGFWPTALACCAAQALAWTLRLPGQYAAMPALGTGVMLVLLLRYGRAAWAGAAIGACLWPLLSRVGLPLLLPLAALQFAQAVAVARFLPQFGRGGELRVHDGLRFLAVGPLIGAGAAASLGVLVLYLFQARGDAPLWAQWLLWWWSDAQAMLVALAVYFGLAYRRRDPRAGLELALLVAAAVGVSTLVYFPPWPGLGDLQFLLFPLMVWAALRLRLFGVGLAGLITTLAAALALHLNQTPVLAAVPMVTLLVAVSITGLLLSLSNREGAAAARESRLAGQVFQNASEGILITDADARVVAVNPAFTRITGYSRAEAIGRISRMFGSRGRQRVANREMLEKLAQESYWQGEMLDRRKNGEAYPAWLSISAVRDEVGEISNYVGVFSDYTNRKEAEQRLHFLANHDALTKLYNRTAMHEALGLAVGRAGEEQRQLAVLFIDLDRFKAINDTLGHDVGDELLKVIAQRLKSSLKDTDLIARLGGDEFTVLLDNVQQVDDVAHIGERLLTELCRPIVIQGQELFVTCSIGISLYPSDGLLPAQLLKNADVAMYRAKELGKNNYQFFSPDMNARAFEHLVLENSLRYALERRELILHFQPQIDIVSGELEGVEALIRWEHPELGLIPPSSFIPLAEENGLIVPIGDWVLQEACRMLKLWQVAGYAIPRLAINLSARQFLREQLPQQVAATLASHDIAPQRLELEITESMIMQNPQRAVSVLGELRAMGVKLAIDDFGTGYSSLSNLKHFPLDTLKIDRSFIVGVPEDEDSAAIAEAIVAMAKKLRLKVVAEGVETIQQMLFMRRSGCHAVQGYLYAMPLDADGLLRYLAREGYAAAGPVDASPAK</sequence>
<organism evidence="12 13">
    <name type="scientific">Chitiniphilus eburneus</name>
    <dbReference type="NCBI Taxonomy" id="2571148"/>
    <lineage>
        <taxon>Bacteria</taxon>
        <taxon>Pseudomonadati</taxon>
        <taxon>Pseudomonadota</taxon>
        <taxon>Betaproteobacteria</taxon>
        <taxon>Neisseriales</taxon>
        <taxon>Chitinibacteraceae</taxon>
        <taxon>Chitiniphilus</taxon>
    </lineage>
</organism>
<feature type="transmembrane region" description="Helical" evidence="7">
    <location>
        <begin position="33"/>
        <end position="48"/>
    </location>
</feature>
<feature type="transmembrane region" description="Helical" evidence="7">
    <location>
        <begin position="146"/>
        <end position="168"/>
    </location>
</feature>
<dbReference type="GO" id="GO:0071732">
    <property type="term" value="P:cellular response to nitric oxide"/>
    <property type="evidence" value="ECO:0007669"/>
    <property type="project" value="UniProtKB-ARBA"/>
</dbReference>
<evidence type="ECO:0000259" key="8">
    <source>
        <dbReference type="PROSITE" id="PS50112"/>
    </source>
</evidence>
<keyword evidence="4 7" id="KW-1133">Transmembrane helix</keyword>
<dbReference type="NCBIfam" id="TIGR00229">
    <property type="entry name" value="sensory_box"/>
    <property type="match status" value="1"/>
</dbReference>
<dbReference type="SMART" id="SM00091">
    <property type="entry name" value="PAS"/>
    <property type="match status" value="1"/>
</dbReference>
<protein>
    <submittedName>
        <fullName evidence="12">EAL domain-containing protein</fullName>
    </submittedName>
</protein>
<dbReference type="Pfam" id="PF13426">
    <property type="entry name" value="PAS_9"/>
    <property type="match status" value="1"/>
</dbReference>
<dbReference type="InterPro" id="IPR000700">
    <property type="entry name" value="PAS-assoc_C"/>
</dbReference>
<dbReference type="InterPro" id="IPR000160">
    <property type="entry name" value="GGDEF_dom"/>
</dbReference>
<dbReference type="NCBIfam" id="TIGR00254">
    <property type="entry name" value="GGDEF"/>
    <property type="match status" value="1"/>
</dbReference>
<dbReference type="Proteomes" id="UP000310016">
    <property type="component" value="Unassembled WGS sequence"/>
</dbReference>
<evidence type="ECO:0000313" key="12">
    <source>
        <dbReference type="EMBL" id="TJZ74260.1"/>
    </source>
</evidence>
<evidence type="ECO:0000256" key="3">
    <source>
        <dbReference type="ARBA" id="ARBA00022692"/>
    </source>
</evidence>
<keyword evidence="5 7" id="KW-0472">Membrane</keyword>
<keyword evidence="13" id="KW-1185">Reference proteome</keyword>
<evidence type="ECO:0000259" key="10">
    <source>
        <dbReference type="PROSITE" id="PS50883"/>
    </source>
</evidence>
<dbReference type="AlphaFoldDB" id="A0A4U0Q0Z0"/>
<dbReference type="SMART" id="SM00052">
    <property type="entry name" value="EAL"/>
    <property type="match status" value="1"/>
</dbReference>
<dbReference type="GO" id="GO:0071111">
    <property type="term" value="F:cyclic-guanylate-specific phosphodiesterase activity"/>
    <property type="evidence" value="ECO:0007669"/>
    <property type="project" value="UniProtKB-EC"/>
</dbReference>
<dbReference type="Gene3D" id="3.30.450.20">
    <property type="entry name" value="PAS domain"/>
    <property type="match status" value="1"/>
</dbReference>
<evidence type="ECO:0000259" key="11">
    <source>
        <dbReference type="PROSITE" id="PS50887"/>
    </source>
</evidence>
<dbReference type="InterPro" id="IPR035965">
    <property type="entry name" value="PAS-like_dom_sf"/>
</dbReference>
<dbReference type="InterPro" id="IPR001610">
    <property type="entry name" value="PAC"/>
</dbReference>
<evidence type="ECO:0000256" key="2">
    <source>
        <dbReference type="ARBA" id="ARBA00022475"/>
    </source>
</evidence>
<evidence type="ECO:0000256" key="6">
    <source>
        <dbReference type="ARBA" id="ARBA00051114"/>
    </source>
</evidence>
<dbReference type="EMBL" id="SUMF01000006">
    <property type="protein sequence ID" value="TJZ74260.1"/>
    <property type="molecule type" value="Genomic_DNA"/>
</dbReference>
<evidence type="ECO:0000256" key="4">
    <source>
        <dbReference type="ARBA" id="ARBA00022989"/>
    </source>
</evidence>
<evidence type="ECO:0000313" key="13">
    <source>
        <dbReference type="Proteomes" id="UP000310016"/>
    </source>
</evidence>
<keyword evidence="2" id="KW-1003">Cell membrane</keyword>
<comment type="subcellular location">
    <subcellularLocation>
        <location evidence="1">Cell membrane</location>
        <topology evidence="1">Multi-pass membrane protein</topology>
    </subcellularLocation>
</comment>
<feature type="transmembrane region" description="Helical" evidence="7">
    <location>
        <begin position="247"/>
        <end position="269"/>
    </location>
</feature>
<comment type="catalytic activity">
    <reaction evidence="6">
        <text>3',3'-c-di-GMP + H2O = 5'-phosphoguanylyl(3'-&gt;5')guanosine + H(+)</text>
        <dbReference type="Rhea" id="RHEA:24902"/>
        <dbReference type="ChEBI" id="CHEBI:15377"/>
        <dbReference type="ChEBI" id="CHEBI:15378"/>
        <dbReference type="ChEBI" id="CHEBI:58754"/>
        <dbReference type="ChEBI" id="CHEBI:58805"/>
        <dbReference type="EC" id="3.1.4.52"/>
    </reaction>
    <physiologicalReaction direction="left-to-right" evidence="6">
        <dbReference type="Rhea" id="RHEA:24903"/>
    </physiologicalReaction>
</comment>
<dbReference type="FunFam" id="3.20.20.450:FF:000001">
    <property type="entry name" value="Cyclic di-GMP phosphodiesterase yahA"/>
    <property type="match status" value="1"/>
</dbReference>
<feature type="domain" description="PAC" evidence="9">
    <location>
        <begin position="353"/>
        <end position="405"/>
    </location>
</feature>
<dbReference type="PANTHER" id="PTHR44757">
    <property type="entry name" value="DIGUANYLATE CYCLASE DGCP"/>
    <property type="match status" value="1"/>
</dbReference>
<dbReference type="InterPro" id="IPR001633">
    <property type="entry name" value="EAL_dom"/>
</dbReference>
<dbReference type="OrthoDB" id="9813903at2"/>
<dbReference type="PROSITE" id="PS50887">
    <property type="entry name" value="GGDEF"/>
    <property type="match status" value="1"/>
</dbReference>
<proteinExistence type="predicted"/>
<dbReference type="InterPro" id="IPR035919">
    <property type="entry name" value="EAL_sf"/>
</dbReference>
<dbReference type="InterPro" id="IPR000014">
    <property type="entry name" value="PAS"/>
</dbReference>
<feature type="transmembrane region" description="Helical" evidence="7">
    <location>
        <begin position="218"/>
        <end position="240"/>
    </location>
</feature>
<feature type="domain" description="EAL" evidence="10">
    <location>
        <begin position="579"/>
        <end position="833"/>
    </location>
</feature>
<gene>
    <name evidence="12" type="ORF">FAZ21_08220</name>
</gene>
<dbReference type="SUPFAM" id="SSF55785">
    <property type="entry name" value="PYP-like sensor domain (PAS domain)"/>
    <property type="match status" value="1"/>
</dbReference>
<evidence type="ECO:0000256" key="1">
    <source>
        <dbReference type="ARBA" id="ARBA00004651"/>
    </source>
</evidence>
<dbReference type="GO" id="GO:0005886">
    <property type="term" value="C:plasma membrane"/>
    <property type="evidence" value="ECO:0007669"/>
    <property type="project" value="UniProtKB-SubCell"/>
</dbReference>
<evidence type="ECO:0000256" key="7">
    <source>
        <dbReference type="SAM" id="Phobius"/>
    </source>
</evidence>
<dbReference type="SMART" id="SM00267">
    <property type="entry name" value="GGDEF"/>
    <property type="match status" value="1"/>
</dbReference>
<dbReference type="PROSITE" id="PS51257">
    <property type="entry name" value="PROKAR_LIPOPROTEIN"/>
    <property type="match status" value="1"/>
</dbReference>
<dbReference type="PROSITE" id="PS50112">
    <property type="entry name" value="PAS"/>
    <property type="match status" value="1"/>
</dbReference>
<dbReference type="Pfam" id="PF05231">
    <property type="entry name" value="MASE1"/>
    <property type="match status" value="1"/>
</dbReference>
<name>A0A4U0Q0Z0_9NEIS</name>
<dbReference type="CDD" id="cd01948">
    <property type="entry name" value="EAL"/>
    <property type="match status" value="1"/>
</dbReference>
<dbReference type="Gene3D" id="3.30.70.270">
    <property type="match status" value="1"/>
</dbReference>
<feature type="transmembrane region" description="Helical" evidence="7">
    <location>
        <begin position="114"/>
        <end position="134"/>
    </location>
</feature>
<dbReference type="SUPFAM" id="SSF55073">
    <property type="entry name" value="Nucleotide cyclase"/>
    <property type="match status" value="1"/>
</dbReference>